<reference evidence="1 2" key="2">
    <citation type="journal article" date="2022" name="Mol. Ecol. Resour.">
        <title>The genomes of chicory, endive, great burdock and yacon provide insights into Asteraceae paleo-polyploidization history and plant inulin production.</title>
        <authorList>
            <person name="Fan W."/>
            <person name="Wang S."/>
            <person name="Wang H."/>
            <person name="Wang A."/>
            <person name="Jiang F."/>
            <person name="Liu H."/>
            <person name="Zhao H."/>
            <person name="Xu D."/>
            <person name="Zhang Y."/>
        </authorList>
    </citation>
    <scope>NUCLEOTIDE SEQUENCE [LARGE SCALE GENOMIC DNA]</scope>
    <source>
        <strain evidence="2">cv. Niubang</strain>
    </source>
</reference>
<evidence type="ECO:0000313" key="1">
    <source>
        <dbReference type="EMBL" id="KAI3702517.1"/>
    </source>
</evidence>
<accession>A0ACB8ZWY7</accession>
<comment type="caution">
    <text evidence="1">The sequence shown here is derived from an EMBL/GenBank/DDBJ whole genome shotgun (WGS) entry which is preliminary data.</text>
</comment>
<evidence type="ECO:0000313" key="2">
    <source>
        <dbReference type="Proteomes" id="UP001055879"/>
    </source>
</evidence>
<sequence>MQSTEQRMADIRDFGCYDSGTRCFINTAFSAARFHAFPFPNFRLPQHSNTERDSHSLFATKFSIISCISRFANRSINWPSDHSCH</sequence>
<gene>
    <name evidence="1" type="ORF">L6452_28256</name>
</gene>
<proteinExistence type="predicted"/>
<dbReference type="EMBL" id="CM042055">
    <property type="protein sequence ID" value="KAI3702517.1"/>
    <property type="molecule type" value="Genomic_DNA"/>
</dbReference>
<organism evidence="1 2">
    <name type="scientific">Arctium lappa</name>
    <name type="common">Greater burdock</name>
    <name type="synonym">Lappa major</name>
    <dbReference type="NCBI Taxonomy" id="4217"/>
    <lineage>
        <taxon>Eukaryota</taxon>
        <taxon>Viridiplantae</taxon>
        <taxon>Streptophyta</taxon>
        <taxon>Embryophyta</taxon>
        <taxon>Tracheophyta</taxon>
        <taxon>Spermatophyta</taxon>
        <taxon>Magnoliopsida</taxon>
        <taxon>eudicotyledons</taxon>
        <taxon>Gunneridae</taxon>
        <taxon>Pentapetalae</taxon>
        <taxon>asterids</taxon>
        <taxon>campanulids</taxon>
        <taxon>Asterales</taxon>
        <taxon>Asteraceae</taxon>
        <taxon>Carduoideae</taxon>
        <taxon>Cardueae</taxon>
        <taxon>Arctiinae</taxon>
        <taxon>Arctium</taxon>
    </lineage>
</organism>
<keyword evidence="2" id="KW-1185">Reference proteome</keyword>
<protein>
    <submittedName>
        <fullName evidence="1">Uncharacterized protein</fullName>
    </submittedName>
</protein>
<name>A0ACB8ZWY7_ARCLA</name>
<dbReference type="Proteomes" id="UP001055879">
    <property type="component" value="Linkage Group LG09"/>
</dbReference>
<reference evidence="2" key="1">
    <citation type="journal article" date="2022" name="Mol. Ecol. Resour.">
        <title>The genomes of chicory, endive, great burdock and yacon provide insights into Asteraceae palaeo-polyploidization history and plant inulin production.</title>
        <authorList>
            <person name="Fan W."/>
            <person name="Wang S."/>
            <person name="Wang H."/>
            <person name="Wang A."/>
            <person name="Jiang F."/>
            <person name="Liu H."/>
            <person name="Zhao H."/>
            <person name="Xu D."/>
            <person name="Zhang Y."/>
        </authorList>
    </citation>
    <scope>NUCLEOTIDE SEQUENCE [LARGE SCALE GENOMIC DNA]</scope>
    <source>
        <strain evidence="2">cv. Niubang</strain>
    </source>
</reference>